<feature type="compositionally biased region" description="Low complexity" evidence="4">
    <location>
        <begin position="586"/>
        <end position="597"/>
    </location>
</feature>
<keyword evidence="1" id="KW-0343">GTPase activation</keyword>
<dbReference type="InterPro" id="IPR001611">
    <property type="entry name" value="Leu-rich_rpt"/>
</dbReference>
<name>A0A7S2J189_9EUKA</name>
<dbReference type="InterPro" id="IPR027038">
    <property type="entry name" value="RanGap"/>
</dbReference>
<dbReference type="PANTHER" id="PTHR24113">
    <property type="entry name" value="RAN GTPASE-ACTIVATING PROTEIN 1"/>
    <property type="match status" value="1"/>
</dbReference>
<keyword evidence="2" id="KW-0433">Leucine-rich repeat</keyword>
<dbReference type="Pfam" id="PF13516">
    <property type="entry name" value="LRR_6"/>
    <property type="match status" value="1"/>
</dbReference>
<evidence type="ECO:0000256" key="1">
    <source>
        <dbReference type="ARBA" id="ARBA00022468"/>
    </source>
</evidence>
<reference evidence="5" key="1">
    <citation type="submission" date="2021-01" db="EMBL/GenBank/DDBJ databases">
        <authorList>
            <person name="Corre E."/>
            <person name="Pelletier E."/>
            <person name="Niang G."/>
            <person name="Scheremetjew M."/>
            <person name="Finn R."/>
            <person name="Kale V."/>
            <person name="Holt S."/>
            <person name="Cochrane G."/>
            <person name="Meng A."/>
            <person name="Brown T."/>
            <person name="Cohen L."/>
        </authorList>
    </citation>
    <scope>NUCLEOTIDE SEQUENCE</scope>
    <source>
        <strain evidence="5">UTEX LB 985</strain>
    </source>
</reference>
<evidence type="ECO:0000256" key="2">
    <source>
        <dbReference type="ARBA" id="ARBA00022614"/>
    </source>
</evidence>
<dbReference type="GO" id="GO:0005096">
    <property type="term" value="F:GTPase activator activity"/>
    <property type="evidence" value="ECO:0007669"/>
    <property type="project" value="UniProtKB-KW"/>
</dbReference>
<dbReference type="AlphaFoldDB" id="A0A7S2J189"/>
<accession>A0A7S2J189</accession>
<dbReference type="GO" id="GO:0005634">
    <property type="term" value="C:nucleus"/>
    <property type="evidence" value="ECO:0007669"/>
    <property type="project" value="TreeGrafter"/>
</dbReference>
<evidence type="ECO:0000313" key="5">
    <source>
        <dbReference type="EMBL" id="CAD9534656.1"/>
    </source>
</evidence>
<proteinExistence type="predicted"/>
<dbReference type="GO" id="GO:0006913">
    <property type="term" value="P:nucleocytoplasmic transport"/>
    <property type="evidence" value="ECO:0007669"/>
    <property type="project" value="TreeGrafter"/>
</dbReference>
<dbReference type="PANTHER" id="PTHR24113:SF12">
    <property type="entry name" value="RAN GTPASE-ACTIVATING PROTEIN 1"/>
    <property type="match status" value="1"/>
</dbReference>
<keyword evidence="3" id="KW-0677">Repeat</keyword>
<dbReference type="SMART" id="SM00368">
    <property type="entry name" value="LRR_RI"/>
    <property type="match status" value="4"/>
</dbReference>
<dbReference type="InterPro" id="IPR032675">
    <property type="entry name" value="LRR_dom_sf"/>
</dbReference>
<feature type="region of interest" description="Disordered" evidence="4">
    <location>
        <begin position="577"/>
        <end position="648"/>
    </location>
</feature>
<dbReference type="SUPFAM" id="SSF52047">
    <property type="entry name" value="RNI-like"/>
    <property type="match status" value="1"/>
</dbReference>
<dbReference type="Gene3D" id="3.80.10.10">
    <property type="entry name" value="Ribonuclease Inhibitor"/>
    <property type="match status" value="1"/>
</dbReference>
<sequence>MRRLLSAYGGDAELKVAELRDPMTICDKAVEHANSFDDFSDMIVTPEACVIDVIRGTVICQTAGQVIALITALRTGFSDEGTHVELVRCKNAFASPGPMHFRSVECNLLVRQGGQSAFAAVEVHVRSILELNGACYADEHNASLLRELAPMSQEEMDRLLERVLLCREEASSSAVMISIFNLVLSKVGETRKLPGNVLELYAIASQLVVERRCGKGEVAERTLAMLRRIALANTLDGRVAFSSIDLARDLGDEEMTLWQALQEESSPSLPMPPGIPLVKSLSNSTVHDHRLERELDKVTRSAASDYMFKHLSFQESLCAQALLLEKDSPAREWAADLPLLLSTMRAIPNVFRIGGAALGTHVATLCRGTLGLDGVVLAPADVEALLLMVRDNTALEVLKLGNTGLDDEGTRAVSLALSRSPSMGLAQLDLQNNQLKADAGAAIGTLLGSTGTLKRLHLGWNELGDDGLIRLAQEWQRSIENRSARQSSLVELHLNDNLIYNKGIEIFFDIILQMHLPHGRLSLNHVALRCNPFIPGQIKDKLPLLGLRLDEEVMVCTKGEGLPSIGQAAMSKRAVNDGNDGMSASPPQHVVPHPIVPTRSSVSPRQQRTRLVAVPMSPRASPRAAAHKEHGHNDGLGSASGRRKGKQHVLGESRLQVLEAARALTLSPRLLGASNLIESFRGSSTTPRAVRMLSRTPRPMVHPFETARAVMQRAPGGMKPPPGSPTSALELPAMMRGDGASSGQNEGGSCRPAAPPILVVQPVTQPRRRSEIPDWIKLDMAELNRVKVLQVPSWE</sequence>
<evidence type="ECO:0000256" key="3">
    <source>
        <dbReference type="ARBA" id="ARBA00022737"/>
    </source>
</evidence>
<gene>
    <name evidence="5" type="ORF">CBRE1094_LOCUS39286</name>
</gene>
<protein>
    <submittedName>
        <fullName evidence="5">Uncharacterized protein</fullName>
    </submittedName>
</protein>
<organism evidence="5">
    <name type="scientific">Haptolina brevifila</name>
    <dbReference type="NCBI Taxonomy" id="156173"/>
    <lineage>
        <taxon>Eukaryota</taxon>
        <taxon>Haptista</taxon>
        <taxon>Haptophyta</taxon>
        <taxon>Prymnesiophyceae</taxon>
        <taxon>Prymnesiales</taxon>
        <taxon>Prymnesiaceae</taxon>
        <taxon>Haptolina</taxon>
    </lineage>
</organism>
<evidence type="ECO:0000256" key="4">
    <source>
        <dbReference type="SAM" id="MobiDB-lite"/>
    </source>
</evidence>
<dbReference type="GO" id="GO:0048471">
    <property type="term" value="C:perinuclear region of cytoplasm"/>
    <property type="evidence" value="ECO:0007669"/>
    <property type="project" value="TreeGrafter"/>
</dbReference>
<dbReference type="EMBL" id="HBGU01071996">
    <property type="protein sequence ID" value="CAD9534656.1"/>
    <property type="molecule type" value="Transcribed_RNA"/>
</dbReference>
<dbReference type="GO" id="GO:0005829">
    <property type="term" value="C:cytosol"/>
    <property type="evidence" value="ECO:0007669"/>
    <property type="project" value="TreeGrafter"/>
</dbReference>
<dbReference type="GO" id="GO:0031267">
    <property type="term" value="F:small GTPase binding"/>
    <property type="evidence" value="ECO:0007669"/>
    <property type="project" value="TreeGrafter"/>
</dbReference>